<dbReference type="InterPro" id="IPR050131">
    <property type="entry name" value="Peptidase_S8_subtilisin-like"/>
</dbReference>
<comment type="caution">
    <text evidence="7">The sequence shown here is derived from an EMBL/GenBank/DDBJ whole genome shotgun (WGS) entry which is preliminary data.</text>
</comment>
<proteinExistence type="inferred from homology"/>
<keyword evidence="2 5" id="KW-0645">Protease</keyword>
<feature type="active site" description="Charge relay system" evidence="5">
    <location>
        <position position="356"/>
    </location>
</feature>
<evidence type="ECO:0000256" key="3">
    <source>
        <dbReference type="ARBA" id="ARBA00022801"/>
    </source>
</evidence>
<dbReference type="Gene3D" id="3.40.50.200">
    <property type="entry name" value="Peptidase S8/S53 domain"/>
    <property type="match status" value="1"/>
</dbReference>
<feature type="active site" description="Charge relay system" evidence="5">
    <location>
        <position position="136"/>
    </location>
</feature>
<dbReference type="PANTHER" id="PTHR43806">
    <property type="entry name" value="PEPTIDASE S8"/>
    <property type="match status" value="1"/>
</dbReference>
<dbReference type="InterPro" id="IPR000209">
    <property type="entry name" value="Peptidase_S8/S53_dom"/>
</dbReference>
<evidence type="ECO:0000256" key="4">
    <source>
        <dbReference type="ARBA" id="ARBA00022825"/>
    </source>
</evidence>
<comment type="similarity">
    <text evidence="1 5">Belongs to the peptidase S8 family.</text>
</comment>
<evidence type="ECO:0000313" key="7">
    <source>
        <dbReference type="EMBL" id="MDR7296143.1"/>
    </source>
</evidence>
<gene>
    <name evidence="7" type="ORF">J2X16_001482</name>
</gene>
<feature type="domain" description="Peptidase S8/S53" evidence="6">
    <location>
        <begin position="187"/>
        <end position="373"/>
    </location>
</feature>
<evidence type="ECO:0000313" key="8">
    <source>
        <dbReference type="Proteomes" id="UP001180536"/>
    </source>
</evidence>
<accession>A0ABU1Z6A0</accession>
<evidence type="ECO:0000256" key="2">
    <source>
        <dbReference type="ARBA" id="ARBA00022670"/>
    </source>
</evidence>
<protein>
    <recommendedName>
        <fullName evidence="6">Peptidase S8/S53 domain-containing protein</fullName>
    </recommendedName>
</protein>
<evidence type="ECO:0000256" key="5">
    <source>
        <dbReference type="PROSITE-ProRule" id="PRU01240"/>
    </source>
</evidence>
<sequence>MAGYLIQTDGRPLADVQRQLRKYLPGLDVRLFPVGPDRALLRGHLLEALQREYQSPPEVWLTVLGIQSPQLLRDDEIPALLHTRDAQALPALQPPTPAPVGALDWHLDMVRAPAAWARLGGPDQIAWGPTLVAQLDTGYTQHPAFGFVAGGTSWVDVARAMTDVPGAPNGGNQFLPVEPGGGLDPMAGFNAGHGTRIGATISGHDKAAGGRAYYGVAPRVPHLPIRITDSVWINHAQRQFARGLDYAVGHGAGVVNVSLGIFLGTVVPELKRALNRAYDAGVIVVCAAGNYVDPVVAPARLSRTVAVAGVTATAQPWAGSSFGVEVDFSAPAADLRRADPQSTSKFRYAGGGDGTSYATAITTGAAALWLTHRRADIAAAYAQPAQAWCVAEAFRVLARQTARVPDGAWQPGAFGSGILDIDALLAAPLPPVAALTAAAPA</sequence>
<evidence type="ECO:0000256" key="1">
    <source>
        <dbReference type="ARBA" id="ARBA00011073"/>
    </source>
</evidence>
<dbReference type="InterPro" id="IPR036852">
    <property type="entry name" value="Peptidase_S8/S53_dom_sf"/>
</dbReference>
<evidence type="ECO:0000259" key="6">
    <source>
        <dbReference type="Pfam" id="PF00082"/>
    </source>
</evidence>
<keyword evidence="3 5" id="KW-0378">Hydrolase</keyword>
<dbReference type="PROSITE" id="PS51892">
    <property type="entry name" value="SUBTILASE"/>
    <property type="match status" value="1"/>
</dbReference>
<dbReference type="EMBL" id="JAVDXQ010000002">
    <property type="protein sequence ID" value="MDR7296143.1"/>
    <property type="molecule type" value="Genomic_DNA"/>
</dbReference>
<name>A0ABU1Z6A0_9BURK</name>
<keyword evidence="4 5" id="KW-0720">Serine protease</keyword>
<organism evidence="7 8">
    <name type="scientific">Pelomonas aquatica</name>
    <dbReference type="NCBI Taxonomy" id="431058"/>
    <lineage>
        <taxon>Bacteria</taxon>
        <taxon>Pseudomonadati</taxon>
        <taxon>Pseudomonadota</taxon>
        <taxon>Betaproteobacteria</taxon>
        <taxon>Burkholderiales</taxon>
        <taxon>Sphaerotilaceae</taxon>
        <taxon>Roseateles</taxon>
    </lineage>
</organism>
<reference evidence="7 8" key="1">
    <citation type="submission" date="2023-07" db="EMBL/GenBank/DDBJ databases">
        <title>Sorghum-associated microbial communities from plants grown in Nebraska, USA.</title>
        <authorList>
            <person name="Schachtman D."/>
        </authorList>
    </citation>
    <scope>NUCLEOTIDE SEQUENCE [LARGE SCALE GENOMIC DNA]</scope>
    <source>
        <strain evidence="7 8">BE310</strain>
    </source>
</reference>
<dbReference type="SUPFAM" id="SSF52743">
    <property type="entry name" value="Subtilisin-like"/>
    <property type="match status" value="1"/>
</dbReference>
<feature type="active site" description="Charge relay system" evidence="5">
    <location>
        <position position="193"/>
    </location>
</feature>
<keyword evidence="8" id="KW-1185">Reference proteome</keyword>
<dbReference type="RefSeq" id="WP_056877114.1">
    <property type="nucleotide sequence ID" value="NZ_JAVDXQ010000002.1"/>
</dbReference>
<dbReference type="PANTHER" id="PTHR43806:SF11">
    <property type="entry name" value="CEREVISIN-RELATED"/>
    <property type="match status" value="1"/>
</dbReference>
<dbReference type="Pfam" id="PF00082">
    <property type="entry name" value="Peptidase_S8"/>
    <property type="match status" value="1"/>
</dbReference>
<dbReference type="Proteomes" id="UP001180536">
    <property type="component" value="Unassembled WGS sequence"/>
</dbReference>